<dbReference type="PANTHER" id="PTHR43048:SF3">
    <property type="entry name" value="METHYLMALONYL-COA EPIMERASE, MITOCHONDRIAL"/>
    <property type="match status" value="1"/>
</dbReference>
<dbReference type="NCBIfam" id="TIGR03081">
    <property type="entry name" value="metmalonyl_epim"/>
    <property type="match status" value="1"/>
</dbReference>
<dbReference type="PANTHER" id="PTHR43048">
    <property type="entry name" value="METHYLMALONYL-COA EPIMERASE"/>
    <property type="match status" value="1"/>
</dbReference>
<dbReference type="EMBL" id="FZNQ01000008">
    <property type="protein sequence ID" value="SNR46552.1"/>
    <property type="molecule type" value="Genomic_DNA"/>
</dbReference>
<evidence type="ECO:0000313" key="5">
    <source>
        <dbReference type="Proteomes" id="UP000198397"/>
    </source>
</evidence>
<dbReference type="Proteomes" id="UP000198397">
    <property type="component" value="Unassembled WGS sequence"/>
</dbReference>
<dbReference type="InterPro" id="IPR037523">
    <property type="entry name" value="VOC_core"/>
</dbReference>
<proteinExistence type="inferred from homology"/>
<gene>
    <name evidence="4" type="ORF">SAMN06264855_10854</name>
</gene>
<dbReference type="GO" id="GO:0004493">
    <property type="term" value="F:methylmalonyl-CoA epimerase activity"/>
    <property type="evidence" value="ECO:0007669"/>
    <property type="project" value="TreeGrafter"/>
</dbReference>
<dbReference type="CDD" id="cd07249">
    <property type="entry name" value="MMCE"/>
    <property type="match status" value="1"/>
</dbReference>
<dbReference type="GO" id="GO:0046491">
    <property type="term" value="P:L-methylmalonyl-CoA metabolic process"/>
    <property type="evidence" value="ECO:0007669"/>
    <property type="project" value="TreeGrafter"/>
</dbReference>
<evidence type="ECO:0000256" key="1">
    <source>
        <dbReference type="ARBA" id="ARBA00009308"/>
    </source>
</evidence>
<accession>A0A238WJ07</accession>
<evidence type="ECO:0000313" key="4">
    <source>
        <dbReference type="EMBL" id="SNR46552.1"/>
    </source>
</evidence>
<dbReference type="InterPro" id="IPR017515">
    <property type="entry name" value="MeMalonyl-CoA_epimerase"/>
</dbReference>
<keyword evidence="2" id="KW-0479">Metal-binding</keyword>
<protein>
    <submittedName>
        <fullName evidence="4">Methylmalonyl-CoA epimerase</fullName>
    </submittedName>
</protein>
<evidence type="ECO:0000256" key="2">
    <source>
        <dbReference type="ARBA" id="ARBA00022723"/>
    </source>
</evidence>
<dbReference type="InterPro" id="IPR051785">
    <property type="entry name" value="MMCE/EMCE_epimerase"/>
</dbReference>
<dbReference type="Gene3D" id="3.10.180.10">
    <property type="entry name" value="2,3-Dihydroxybiphenyl 1,2-Dioxygenase, domain 1"/>
    <property type="match status" value="1"/>
</dbReference>
<feature type="domain" description="VOC" evidence="3">
    <location>
        <begin position="8"/>
        <end position="134"/>
    </location>
</feature>
<comment type="similarity">
    <text evidence="1">Belongs to the methylmalonyl-CoA epimerase family.</text>
</comment>
<name>A0A238WJ07_HALVU</name>
<dbReference type="PROSITE" id="PS51819">
    <property type="entry name" value="VOC"/>
    <property type="match status" value="1"/>
</dbReference>
<evidence type="ECO:0000259" key="3">
    <source>
        <dbReference type="PROSITE" id="PS51819"/>
    </source>
</evidence>
<keyword evidence="5" id="KW-1185">Reference proteome</keyword>
<sequence length="134" mass="14714">MHDETGMRFDHVGIATRDIGTIGVLFEDLLHAPVVHEERFEDLRIVFLKLEGGGYFELLEPVAEGTIGRYLDRHGPGIHHVALETADIDGALSRARSLGIDLVDEEPRAGAWGHDVAFLHPASTGGVLLEFVEH</sequence>
<dbReference type="Pfam" id="PF13669">
    <property type="entry name" value="Glyoxalase_4"/>
    <property type="match status" value="1"/>
</dbReference>
<organism evidence="4 5">
    <name type="scientific">Halorubrum vacuolatum</name>
    <name type="common">Natronobacterium vacuolatum</name>
    <dbReference type="NCBI Taxonomy" id="63740"/>
    <lineage>
        <taxon>Archaea</taxon>
        <taxon>Methanobacteriati</taxon>
        <taxon>Methanobacteriota</taxon>
        <taxon>Stenosarchaea group</taxon>
        <taxon>Halobacteria</taxon>
        <taxon>Halobacteriales</taxon>
        <taxon>Haloferacaceae</taxon>
        <taxon>Halorubrum</taxon>
    </lineage>
</organism>
<dbReference type="SUPFAM" id="SSF54593">
    <property type="entry name" value="Glyoxalase/Bleomycin resistance protein/Dihydroxybiphenyl dioxygenase"/>
    <property type="match status" value="1"/>
</dbReference>
<reference evidence="4 5" key="1">
    <citation type="submission" date="2017-06" db="EMBL/GenBank/DDBJ databases">
        <authorList>
            <person name="Kim H.J."/>
            <person name="Triplett B.A."/>
        </authorList>
    </citation>
    <scope>NUCLEOTIDE SEQUENCE [LARGE SCALE GENOMIC DNA]</scope>
    <source>
        <strain evidence="4 5">DSM 8800</strain>
    </source>
</reference>
<dbReference type="GO" id="GO:0046872">
    <property type="term" value="F:metal ion binding"/>
    <property type="evidence" value="ECO:0007669"/>
    <property type="project" value="UniProtKB-KW"/>
</dbReference>
<dbReference type="InterPro" id="IPR029068">
    <property type="entry name" value="Glyas_Bleomycin-R_OHBP_Dase"/>
</dbReference>
<dbReference type="AlphaFoldDB" id="A0A238WJ07"/>